<accession>A0A090DMQ2</accession>
<dbReference type="Proteomes" id="UP000045285">
    <property type="component" value="Unassembled WGS sequence"/>
</dbReference>
<organism evidence="2 3">
    <name type="scientific">Mesorhizobium plurifarium</name>
    <dbReference type="NCBI Taxonomy" id="69974"/>
    <lineage>
        <taxon>Bacteria</taxon>
        <taxon>Pseudomonadati</taxon>
        <taxon>Pseudomonadota</taxon>
        <taxon>Alphaproteobacteria</taxon>
        <taxon>Hyphomicrobiales</taxon>
        <taxon>Phyllobacteriaceae</taxon>
        <taxon>Mesorhizobium</taxon>
    </lineage>
</organism>
<proteinExistence type="predicted"/>
<protein>
    <submittedName>
        <fullName evidence="2">Uncharacterized protein</fullName>
    </submittedName>
</protein>
<gene>
    <name evidence="2" type="ORF">MPL3356_180059</name>
</gene>
<name>A0A090DMQ2_MESPL</name>
<reference evidence="3" key="1">
    <citation type="submission" date="2014-08" db="EMBL/GenBank/DDBJ databases">
        <authorList>
            <person name="Moulin L."/>
        </authorList>
    </citation>
    <scope>NUCLEOTIDE SEQUENCE [LARGE SCALE GENOMIC DNA]</scope>
</reference>
<keyword evidence="3" id="KW-1185">Reference proteome</keyword>
<evidence type="ECO:0000313" key="2">
    <source>
        <dbReference type="EMBL" id="CDX15365.1"/>
    </source>
</evidence>
<sequence length="52" mass="5968">MTGRFKSLFAHWSRRLKRQLAGERYHPELHYMRGPGPKTKAKLASGKSVRGS</sequence>
<dbReference type="EMBL" id="CCMZ01000010">
    <property type="protein sequence ID" value="CDX15365.1"/>
    <property type="molecule type" value="Genomic_DNA"/>
</dbReference>
<feature type="region of interest" description="Disordered" evidence="1">
    <location>
        <begin position="28"/>
        <end position="52"/>
    </location>
</feature>
<evidence type="ECO:0000313" key="3">
    <source>
        <dbReference type="Proteomes" id="UP000045285"/>
    </source>
</evidence>
<evidence type="ECO:0000256" key="1">
    <source>
        <dbReference type="SAM" id="MobiDB-lite"/>
    </source>
</evidence>
<dbReference type="AlphaFoldDB" id="A0A090DMQ2"/>